<dbReference type="Gene3D" id="1.10.8.20">
    <property type="entry name" value="N-terminal domain of phosphatidylinositol transfer protein sec14p"/>
    <property type="match status" value="1"/>
</dbReference>
<dbReference type="EMBL" id="JABSTV010001248">
    <property type="protein sequence ID" value="KAH7968493.1"/>
    <property type="molecule type" value="Genomic_DNA"/>
</dbReference>
<dbReference type="PRINTS" id="PR00180">
    <property type="entry name" value="CRETINALDHBP"/>
</dbReference>
<dbReference type="SMART" id="SM00516">
    <property type="entry name" value="SEC14"/>
    <property type="match status" value="1"/>
</dbReference>
<proteinExistence type="predicted"/>
<dbReference type="PANTHER" id="PTHR10174">
    <property type="entry name" value="ALPHA-TOCOPHEROL TRANSFER PROTEIN-RELATED"/>
    <property type="match status" value="1"/>
</dbReference>
<evidence type="ECO:0000259" key="1">
    <source>
        <dbReference type="PROSITE" id="PS50191"/>
    </source>
</evidence>
<feature type="domain" description="CRAL-TRIO" evidence="1">
    <location>
        <begin position="107"/>
        <end position="267"/>
    </location>
</feature>
<dbReference type="GO" id="GO:0016020">
    <property type="term" value="C:membrane"/>
    <property type="evidence" value="ECO:0007669"/>
    <property type="project" value="TreeGrafter"/>
</dbReference>
<dbReference type="PROSITE" id="PS50191">
    <property type="entry name" value="CRAL_TRIO"/>
    <property type="match status" value="1"/>
</dbReference>
<dbReference type="SMART" id="SM01100">
    <property type="entry name" value="CRAL_TRIO_N"/>
    <property type="match status" value="1"/>
</dbReference>
<keyword evidence="3" id="KW-1185">Reference proteome</keyword>
<dbReference type="InterPro" id="IPR036273">
    <property type="entry name" value="CRAL/TRIO_N_dom_sf"/>
</dbReference>
<gene>
    <name evidence="2" type="ORF">HPB52_008985</name>
</gene>
<dbReference type="Pfam" id="PF03765">
    <property type="entry name" value="CRAL_TRIO_N"/>
    <property type="match status" value="1"/>
</dbReference>
<organism evidence="2 3">
    <name type="scientific">Rhipicephalus sanguineus</name>
    <name type="common">Brown dog tick</name>
    <name type="synonym">Ixodes sanguineus</name>
    <dbReference type="NCBI Taxonomy" id="34632"/>
    <lineage>
        <taxon>Eukaryota</taxon>
        <taxon>Metazoa</taxon>
        <taxon>Ecdysozoa</taxon>
        <taxon>Arthropoda</taxon>
        <taxon>Chelicerata</taxon>
        <taxon>Arachnida</taxon>
        <taxon>Acari</taxon>
        <taxon>Parasitiformes</taxon>
        <taxon>Ixodida</taxon>
        <taxon>Ixodoidea</taxon>
        <taxon>Ixodidae</taxon>
        <taxon>Rhipicephalinae</taxon>
        <taxon>Rhipicephalus</taxon>
        <taxon>Rhipicephalus</taxon>
    </lineage>
</organism>
<dbReference type="SUPFAM" id="SSF52087">
    <property type="entry name" value="CRAL/TRIO domain"/>
    <property type="match status" value="1"/>
</dbReference>
<evidence type="ECO:0000313" key="2">
    <source>
        <dbReference type="EMBL" id="KAH7968493.1"/>
    </source>
</evidence>
<dbReference type="PANTHER" id="PTHR10174:SF130">
    <property type="entry name" value="ALPHA-TOCOPHEROL TRANSFER PROTEIN-LIKE"/>
    <property type="match status" value="1"/>
</dbReference>
<dbReference type="InterPro" id="IPR011074">
    <property type="entry name" value="CRAL/TRIO_N_dom"/>
</dbReference>
<reference evidence="2" key="1">
    <citation type="journal article" date="2020" name="Cell">
        <title>Large-Scale Comparative Analyses of Tick Genomes Elucidate Their Genetic Diversity and Vector Capacities.</title>
        <authorList>
            <consortium name="Tick Genome and Microbiome Consortium (TIGMIC)"/>
            <person name="Jia N."/>
            <person name="Wang J."/>
            <person name="Shi W."/>
            <person name="Du L."/>
            <person name="Sun Y."/>
            <person name="Zhan W."/>
            <person name="Jiang J.F."/>
            <person name="Wang Q."/>
            <person name="Zhang B."/>
            <person name="Ji P."/>
            <person name="Bell-Sakyi L."/>
            <person name="Cui X.M."/>
            <person name="Yuan T.T."/>
            <person name="Jiang B.G."/>
            <person name="Yang W.F."/>
            <person name="Lam T.T."/>
            <person name="Chang Q.C."/>
            <person name="Ding S.J."/>
            <person name="Wang X.J."/>
            <person name="Zhu J.G."/>
            <person name="Ruan X.D."/>
            <person name="Zhao L."/>
            <person name="Wei J.T."/>
            <person name="Ye R.Z."/>
            <person name="Que T.C."/>
            <person name="Du C.H."/>
            <person name="Zhou Y.H."/>
            <person name="Cheng J.X."/>
            <person name="Dai P.F."/>
            <person name="Guo W.B."/>
            <person name="Han X.H."/>
            <person name="Huang E.J."/>
            <person name="Li L.F."/>
            <person name="Wei W."/>
            <person name="Gao Y.C."/>
            <person name="Liu J.Z."/>
            <person name="Shao H.Z."/>
            <person name="Wang X."/>
            <person name="Wang C.C."/>
            <person name="Yang T.C."/>
            <person name="Huo Q.B."/>
            <person name="Li W."/>
            <person name="Chen H.Y."/>
            <person name="Chen S.E."/>
            <person name="Zhou L.G."/>
            <person name="Ni X.B."/>
            <person name="Tian J.H."/>
            <person name="Sheng Y."/>
            <person name="Liu T."/>
            <person name="Pan Y.S."/>
            <person name="Xia L.Y."/>
            <person name="Li J."/>
            <person name="Zhao F."/>
            <person name="Cao W.C."/>
        </authorList>
    </citation>
    <scope>NUCLEOTIDE SEQUENCE</scope>
    <source>
        <strain evidence="2">Rsan-2018</strain>
    </source>
</reference>
<comment type="caution">
    <text evidence="2">The sequence shown here is derived from an EMBL/GenBank/DDBJ whole genome shotgun (WGS) entry which is preliminary data.</text>
</comment>
<reference evidence="2" key="2">
    <citation type="submission" date="2021-09" db="EMBL/GenBank/DDBJ databases">
        <authorList>
            <person name="Jia N."/>
            <person name="Wang J."/>
            <person name="Shi W."/>
            <person name="Du L."/>
            <person name="Sun Y."/>
            <person name="Zhan W."/>
            <person name="Jiang J."/>
            <person name="Wang Q."/>
            <person name="Zhang B."/>
            <person name="Ji P."/>
            <person name="Sakyi L.B."/>
            <person name="Cui X."/>
            <person name="Yuan T."/>
            <person name="Jiang B."/>
            <person name="Yang W."/>
            <person name="Lam T.T.-Y."/>
            <person name="Chang Q."/>
            <person name="Ding S."/>
            <person name="Wang X."/>
            <person name="Zhu J."/>
            <person name="Ruan X."/>
            <person name="Zhao L."/>
            <person name="Wei J."/>
            <person name="Que T."/>
            <person name="Du C."/>
            <person name="Cheng J."/>
            <person name="Dai P."/>
            <person name="Han X."/>
            <person name="Huang E."/>
            <person name="Gao Y."/>
            <person name="Liu J."/>
            <person name="Shao H."/>
            <person name="Ye R."/>
            <person name="Li L."/>
            <person name="Wei W."/>
            <person name="Wang X."/>
            <person name="Wang C."/>
            <person name="Huo Q."/>
            <person name="Li W."/>
            <person name="Guo W."/>
            <person name="Chen H."/>
            <person name="Chen S."/>
            <person name="Zhou L."/>
            <person name="Zhou L."/>
            <person name="Ni X."/>
            <person name="Tian J."/>
            <person name="Zhou Y."/>
            <person name="Sheng Y."/>
            <person name="Liu T."/>
            <person name="Pan Y."/>
            <person name="Xia L."/>
            <person name="Li J."/>
            <person name="Zhao F."/>
            <person name="Cao W."/>
        </authorList>
    </citation>
    <scope>NUCLEOTIDE SEQUENCE</scope>
    <source>
        <strain evidence="2">Rsan-2018</strain>
        <tissue evidence="2">Larvae</tissue>
    </source>
</reference>
<evidence type="ECO:0000313" key="3">
    <source>
        <dbReference type="Proteomes" id="UP000821837"/>
    </source>
</evidence>
<dbReference type="AlphaFoldDB" id="A0A9D4Q5X5"/>
<dbReference type="CDD" id="cd00170">
    <property type="entry name" value="SEC14"/>
    <property type="match status" value="1"/>
</dbReference>
<dbReference type="Gene3D" id="3.40.525.10">
    <property type="entry name" value="CRAL-TRIO lipid binding domain"/>
    <property type="match status" value="1"/>
</dbReference>
<dbReference type="InterPro" id="IPR001251">
    <property type="entry name" value="CRAL-TRIO_dom"/>
</dbReference>
<dbReference type="VEuPathDB" id="VectorBase:RSAN_048354"/>
<sequence length="296" mass="34307">MVSMWLSTMKNEEASAPTNGSYFLEDGIISSMEEMEKMKQDAKLQLRELLAGETRLKCPDNDAFLVKFLRARKYNVDSAFKNIKKYFKVRRDHPELFVELDPDFNLFDTVCRKHKLVTLSREKDSKGRAIILLNLGTWNSGICSLDNFFRVGTALVEHLLLNDEVQLNGVVFVMDFKNLGIYHLTHLAEIINISLLFQDCMPLRIKGFYVTNNPTLFDILFAIAKHFMKAKLVRRTHLFGTDWNKLRSLIPDDIIPEEGGGRLETYDYDAMERDLKSRAEYFREMSSCGYLDNSKE</sequence>
<dbReference type="Pfam" id="PF00650">
    <property type="entry name" value="CRAL_TRIO"/>
    <property type="match status" value="1"/>
</dbReference>
<name>A0A9D4Q5X5_RHISA</name>
<dbReference type="GO" id="GO:1902936">
    <property type="term" value="F:phosphatidylinositol bisphosphate binding"/>
    <property type="evidence" value="ECO:0007669"/>
    <property type="project" value="TreeGrafter"/>
</dbReference>
<dbReference type="SUPFAM" id="SSF46938">
    <property type="entry name" value="CRAL/TRIO N-terminal domain"/>
    <property type="match status" value="1"/>
</dbReference>
<dbReference type="Proteomes" id="UP000821837">
    <property type="component" value="Unassembled WGS sequence"/>
</dbReference>
<dbReference type="InterPro" id="IPR036865">
    <property type="entry name" value="CRAL-TRIO_dom_sf"/>
</dbReference>
<protein>
    <recommendedName>
        <fullName evidence="1">CRAL-TRIO domain-containing protein</fullName>
    </recommendedName>
</protein>
<accession>A0A9D4Q5X5</accession>